<organism evidence="1 2">
    <name type="scientific">Pseudocercospora fijiensis (strain CIRAD86)</name>
    <name type="common">Black leaf streak disease fungus</name>
    <name type="synonym">Mycosphaerella fijiensis</name>
    <dbReference type="NCBI Taxonomy" id="383855"/>
    <lineage>
        <taxon>Eukaryota</taxon>
        <taxon>Fungi</taxon>
        <taxon>Dikarya</taxon>
        <taxon>Ascomycota</taxon>
        <taxon>Pezizomycotina</taxon>
        <taxon>Dothideomycetes</taxon>
        <taxon>Dothideomycetidae</taxon>
        <taxon>Mycosphaerellales</taxon>
        <taxon>Mycosphaerellaceae</taxon>
        <taxon>Pseudocercospora</taxon>
    </lineage>
</organism>
<dbReference type="HOGENOM" id="CLU_2639120_0_0_1"/>
<reference evidence="1 2" key="1">
    <citation type="journal article" date="2012" name="PLoS Pathog.">
        <title>Diverse lifestyles and strategies of plant pathogenesis encoded in the genomes of eighteen Dothideomycetes fungi.</title>
        <authorList>
            <person name="Ohm R.A."/>
            <person name="Feau N."/>
            <person name="Henrissat B."/>
            <person name="Schoch C.L."/>
            <person name="Horwitz B.A."/>
            <person name="Barry K.W."/>
            <person name="Condon B.J."/>
            <person name="Copeland A.C."/>
            <person name="Dhillon B."/>
            <person name="Glaser F."/>
            <person name="Hesse C.N."/>
            <person name="Kosti I."/>
            <person name="LaButti K."/>
            <person name="Lindquist E.A."/>
            <person name="Lucas S."/>
            <person name="Salamov A.A."/>
            <person name="Bradshaw R.E."/>
            <person name="Ciuffetti L."/>
            <person name="Hamelin R.C."/>
            <person name="Kema G.H.J."/>
            <person name="Lawrence C."/>
            <person name="Scott J.A."/>
            <person name="Spatafora J.W."/>
            <person name="Turgeon B.G."/>
            <person name="de Wit P.J.G.M."/>
            <person name="Zhong S."/>
            <person name="Goodwin S.B."/>
            <person name="Grigoriev I.V."/>
        </authorList>
    </citation>
    <scope>NUCLEOTIDE SEQUENCE [LARGE SCALE GENOMIC DNA]</scope>
    <source>
        <strain evidence="1 2">CIRAD86</strain>
    </source>
</reference>
<dbReference type="VEuPathDB" id="FungiDB:MYCFIDRAFT_170550"/>
<proteinExistence type="predicted"/>
<protein>
    <submittedName>
        <fullName evidence="1">Uncharacterized protein</fullName>
    </submittedName>
</protein>
<evidence type="ECO:0000313" key="2">
    <source>
        <dbReference type="Proteomes" id="UP000016932"/>
    </source>
</evidence>
<dbReference type="EMBL" id="KB446555">
    <property type="protein sequence ID" value="EME89016.1"/>
    <property type="molecule type" value="Genomic_DNA"/>
</dbReference>
<dbReference type="GeneID" id="19332512"/>
<evidence type="ECO:0000313" key="1">
    <source>
        <dbReference type="EMBL" id="EME89016.1"/>
    </source>
</evidence>
<dbReference type="KEGG" id="pfj:MYCFIDRAFT_170550"/>
<name>N1QAR2_PSEFD</name>
<keyword evidence="2" id="KW-1185">Reference proteome</keyword>
<dbReference type="RefSeq" id="XP_007921820.1">
    <property type="nucleotide sequence ID" value="XM_007923629.1"/>
</dbReference>
<gene>
    <name evidence="1" type="ORF">MYCFIDRAFT_170550</name>
</gene>
<sequence>MLSNEKKNNASSIFWFQKNELTLNNPTSATGYVYTQISTNLDIEITASDFDSFPTKVRPKHELHGCPAEVYLPGPPQ</sequence>
<accession>N1QAR2</accession>
<dbReference type="AlphaFoldDB" id="N1QAR2"/>
<dbReference type="Proteomes" id="UP000016932">
    <property type="component" value="Unassembled WGS sequence"/>
</dbReference>